<feature type="transmembrane region" description="Helical" evidence="8">
    <location>
        <begin position="254"/>
        <end position="277"/>
    </location>
</feature>
<organism evidence="10 11">
    <name type="scientific">Streptomyces iconiensis</name>
    <dbReference type="NCBI Taxonomy" id="1384038"/>
    <lineage>
        <taxon>Bacteria</taxon>
        <taxon>Bacillati</taxon>
        <taxon>Actinomycetota</taxon>
        <taxon>Actinomycetes</taxon>
        <taxon>Kitasatosporales</taxon>
        <taxon>Streptomycetaceae</taxon>
        <taxon>Streptomyces</taxon>
    </lineage>
</organism>
<evidence type="ECO:0000313" key="10">
    <source>
        <dbReference type="EMBL" id="MDJ1137270.1"/>
    </source>
</evidence>
<feature type="domain" description="Major facilitator superfamily (MFS) profile" evidence="9">
    <location>
        <begin position="16"/>
        <end position="434"/>
    </location>
</feature>
<evidence type="ECO:0000256" key="2">
    <source>
        <dbReference type="ARBA" id="ARBA00022448"/>
    </source>
</evidence>
<comment type="subcellular location">
    <subcellularLocation>
        <location evidence="1">Cell membrane</location>
        <topology evidence="1">Multi-pass membrane protein</topology>
    </subcellularLocation>
</comment>
<proteinExistence type="predicted"/>
<feature type="transmembrane region" description="Helical" evidence="8">
    <location>
        <begin position="345"/>
        <end position="370"/>
    </location>
</feature>
<evidence type="ECO:0000256" key="8">
    <source>
        <dbReference type="SAM" id="Phobius"/>
    </source>
</evidence>
<dbReference type="PANTHER" id="PTHR43045">
    <property type="entry name" value="SHIKIMATE TRANSPORTER"/>
    <property type="match status" value="1"/>
</dbReference>
<feature type="transmembrane region" description="Helical" evidence="8">
    <location>
        <begin position="189"/>
        <end position="208"/>
    </location>
</feature>
<evidence type="ECO:0000256" key="5">
    <source>
        <dbReference type="ARBA" id="ARBA00022989"/>
    </source>
</evidence>
<feature type="transmembrane region" description="Helical" evidence="8">
    <location>
        <begin position="54"/>
        <end position="78"/>
    </location>
</feature>
<dbReference type="Gene3D" id="1.20.1250.20">
    <property type="entry name" value="MFS general substrate transporter like domains"/>
    <property type="match status" value="2"/>
</dbReference>
<evidence type="ECO:0000313" key="11">
    <source>
        <dbReference type="Proteomes" id="UP001214441"/>
    </source>
</evidence>
<name>A0ABT7A7F8_9ACTN</name>
<evidence type="ECO:0000256" key="4">
    <source>
        <dbReference type="ARBA" id="ARBA00022692"/>
    </source>
</evidence>
<dbReference type="RefSeq" id="WP_274042549.1">
    <property type="nucleotide sequence ID" value="NZ_JANCPR020000054.1"/>
</dbReference>
<dbReference type="Pfam" id="PF07690">
    <property type="entry name" value="MFS_1"/>
    <property type="match status" value="1"/>
</dbReference>
<comment type="caution">
    <text evidence="10">The sequence shown here is derived from an EMBL/GenBank/DDBJ whole genome shotgun (WGS) entry which is preliminary data.</text>
</comment>
<feature type="transmembrane region" description="Helical" evidence="8">
    <location>
        <begin position="16"/>
        <end position="42"/>
    </location>
</feature>
<feature type="transmembrane region" description="Helical" evidence="8">
    <location>
        <begin position="382"/>
        <end position="406"/>
    </location>
</feature>
<dbReference type="CDD" id="cd17369">
    <property type="entry name" value="MFS_ShiA_like"/>
    <property type="match status" value="1"/>
</dbReference>
<evidence type="ECO:0000259" key="9">
    <source>
        <dbReference type="PROSITE" id="PS50850"/>
    </source>
</evidence>
<dbReference type="PANTHER" id="PTHR43045:SF1">
    <property type="entry name" value="SHIKIMATE TRANSPORTER"/>
    <property type="match status" value="1"/>
</dbReference>
<protein>
    <submittedName>
        <fullName evidence="10">MFS transporter</fullName>
    </submittedName>
</protein>
<keyword evidence="6 8" id="KW-0472">Membrane</keyword>
<evidence type="ECO:0000256" key="1">
    <source>
        <dbReference type="ARBA" id="ARBA00004651"/>
    </source>
</evidence>
<evidence type="ECO:0000256" key="6">
    <source>
        <dbReference type="ARBA" id="ARBA00023136"/>
    </source>
</evidence>
<dbReference type="InterPro" id="IPR036259">
    <property type="entry name" value="MFS_trans_sf"/>
</dbReference>
<gene>
    <name evidence="10" type="ORF">NMN56_036050</name>
</gene>
<dbReference type="Proteomes" id="UP001214441">
    <property type="component" value="Unassembled WGS sequence"/>
</dbReference>
<dbReference type="EMBL" id="JANCPR020000054">
    <property type="protein sequence ID" value="MDJ1137270.1"/>
    <property type="molecule type" value="Genomic_DNA"/>
</dbReference>
<feature type="transmembrane region" description="Helical" evidence="8">
    <location>
        <begin position="155"/>
        <end position="177"/>
    </location>
</feature>
<keyword evidence="3" id="KW-1003">Cell membrane</keyword>
<feature type="transmembrane region" description="Helical" evidence="8">
    <location>
        <begin position="320"/>
        <end position="339"/>
    </location>
</feature>
<keyword evidence="4 8" id="KW-0812">Transmembrane</keyword>
<feature type="transmembrane region" description="Helical" evidence="8">
    <location>
        <begin position="90"/>
        <end position="111"/>
    </location>
</feature>
<keyword evidence="2" id="KW-0813">Transport</keyword>
<keyword evidence="5 8" id="KW-1133">Transmembrane helix</keyword>
<dbReference type="SUPFAM" id="SSF103473">
    <property type="entry name" value="MFS general substrate transporter"/>
    <property type="match status" value="1"/>
</dbReference>
<reference evidence="10 11" key="1">
    <citation type="submission" date="2023-05" db="EMBL/GenBank/DDBJ databases">
        <title>Streptantibioticus silvisoli sp. nov., acidotolerant actinomycetes 1 from pine litter.</title>
        <authorList>
            <person name="Swiecimska M."/>
            <person name="Golinska P."/>
            <person name="Sangal V."/>
            <person name="Wachnowicz B."/>
            <person name="Goodfellow M."/>
        </authorList>
    </citation>
    <scope>NUCLEOTIDE SEQUENCE [LARGE SCALE GENOMIC DNA]</scope>
    <source>
        <strain evidence="10 11">DSM 42109</strain>
    </source>
</reference>
<sequence length="467" mass="49373">MPDRTTKKQPNNPFRAAFAALAGTSIEWYDFYAFATAAALVFDDVFFPPDMPPLLKTLSAFATFAVGFLLRPLGGIVFGHMGDKVGRKNTLVITLLMMGVASFAIGLLPTYAQIGAWAPALLVLLRLIQGIAIGGEWGGAVLVAVENAPKGRSAFFGSFAQLGSSVGALLSTGAFSLMHLFGGDAFQEWGWRVPFLASAVLVGVGLFVRLKLEESPVMEQVRAERKSDGAAVREGGGKERLPVVEVFQTSWRTVLVGIFALATATGGYYMVTTYLLSYGTDQLRLSESMLLDGLTLAALLELLVTPGLAWLADRLGAHRVVIFGLAGVIVLAVPQFLALGTGNVLLIYLTMLATRFAMSALYGPVAAIIAEGFAPRVRYTGISLSYQICNMIFGGLAPMAAISLTAFAHGSYWPAATMLMAVSALGIWCTARLRTYRVRRETAASASAAHASGAEPGAGGQQVPAGT</sequence>
<dbReference type="PROSITE" id="PS50850">
    <property type="entry name" value="MFS"/>
    <property type="match status" value="1"/>
</dbReference>
<evidence type="ECO:0000256" key="7">
    <source>
        <dbReference type="SAM" id="MobiDB-lite"/>
    </source>
</evidence>
<keyword evidence="11" id="KW-1185">Reference proteome</keyword>
<evidence type="ECO:0000256" key="3">
    <source>
        <dbReference type="ARBA" id="ARBA00022475"/>
    </source>
</evidence>
<dbReference type="InterPro" id="IPR011701">
    <property type="entry name" value="MFS"/>
</dbReference>
<accession>A0ABT7A7F8</accession>
<feature type="transmembrane region" description="Helical" evidence="8">
    <location>
        <begin position="412"/>
        <end position="431"/>
    </location>
</feature>
<feature type="region of interest" description="Disordered" evidence="7">
    <location>
        <begin position="447"/>
        <end position="467"/>
    </location>
</feature>
<feature type="transmembrane region" description="Helical" evidence="8">
    <location>
        <begin position="117"/>
        <end position="143"/>
    </location>
</feature>
<dbReference type="InterPro" id="IPR020846">
    <property type="entry name" value="MFS_dom"/>
</dbReference>
<feature type="transmembrane region" description="Helical" evidence="8">
    <location>
        <begin position="289"/>
        <end position="311"/>
    </location>
</feature>